<dbReference type="PANTHER" id="PTHR43531">
    <property type="entry name" value="PROTEIN ICFG"/>
    <property type="match status" value="1"/>
</dbReference>
<dbReference type="InterPro" id="IPR004089">
    <property type="entry name" value="MCPsignal_dom"/>
</dbReference>
<keyword evidence="1" id="KW-0488">Methylation</keyword>
<dbReference type="PROSITE" id="PS50111">
    <property type="entry name" value="CHEMOTAXIS_TRANSDUC_2"/>
    <property type="match status" value="1"/>
</dbReference>
<dbReference type="PANTHER" id="PTHR43531:SF14">
    <property type="entry name" value="METHYL-ACCEPTING CHEMOTAXIS PROTEIN I-RELATED"/>
    <property type="match status" value="1"/>
</dbReference>
<dbReference type="CDD" id="cd11386">
    <property type="entry name" value="MCP_signal"/>
    <property type="match status" value="1"/>
</dbReference>
<dbReference type="SMART" id="SM00283">
    <property type="entry name" value="MA"/>
    <property type="match status" value="1"/>
</dbReference>
<evidence type="ECO:0000256" key="1">
    <source>
        <dbReference type="ARBA" id="ARBA00022481"/>
    </source>
</evidence>
<dbReference type="Pfam" id="PF12729">
    <property type="entry name" value="4HB_MCP_1"/>
    <property type="match status" value="1"/>
</dbReference>
<evidence type="ECO:0000259" key="6">
    <source>
        <dbReference type="PROSITE" id="PS50885"/>
    </source>
</evidence>
<dbReference type="PRINTS" id="PR00260">
    <property type="entry name" value="CHEMTRNSDUCR"/>
</dbReference>
<proteinExistence type="inferred from homology"/>
<keyword evidence="4" id="KW-0812">Transmembrane</keyword>
<evidence type="ECO:0000259" key="5">
    <source>
        <dbReference type="PROSITE" id="PS50111"/>
    </source>
</evidence>
<gene>
    <name evidence="7" type="ORF">ACG0Z6_05060</name>
</gene>
<evidence type="ECO:0000313" key="8">
    <source>
        <dbReference type="Proteomes" id="UP001606099"/>
    </source>
</evidence>
<dbReference type="InterPro" id="IPR003660">
    <property type="entry name" value="HAMP_dom"/>
</dbReference>
<comment type="caution">
    <text evidence="7">The sequence shown here is derived from an EMBL/GenBank/DDBJ whole genome shotgun (WGS) entry which is preliminary data.</text>
</comment>
<feature type="transmembrane region" description="Helical" evidence="4">
    <location>
        <begin position="191"/>
        <end position="211"/>
    </location>
</feature>
<feature type="domain" description="Methyl-accepting transducer" evidence="5">
    <location>
        <begin position="269"/>
        <end position="498"/>
    </location>
</feature>
<dbReference type="InterPro" id="IPR004090">
    <property type="entry name" value="Chemotax_Me-accpt_rcpt"/>
</dbReference>
<dbReference type="Pfam" id="PF00015">
    <property type="entry name" value="MCPsignal"/>
    <property type="match status" value="1"/>
</dbReference>
<keyword evidence="4" id="KW-1133">Transmembrane helix</keyword>
<keyword evidence="8" id="KW-1185">Reference proteome</keyword>
<evidence type="ECO:0000256" key="2">
    <source>
        <dbReference type="ARBA" id="ARBA00029447"/>
    </source>
</evidence>
<organism evidence="7 8">
    <name type="scientific">Roseateles rivi</name>
    <dbReference type="NCBI Taxonomy" id="3299028"/>
    <lineage>
        <taxon>Bacteria</taxon>
        <taxon>Pseudomonadati</taxon>
        <taxon>Pseudomonadota</taxon>
        <taxon>Betaproteobacteria</taxon>
        <taxon>Burkholderiales</taxon>
        <taxon>Sphaerotilaceae</taxon>
        <taxon>Roseateles</taxon>
    </lineage>
</organism>
<comment type="similarity">
    <text evidence="2">Belongs to the methyl-accepting chemotaxis (MCP) protein family.</text>
</comment>
<dbReference type="SMART" id="SM00304">
    <property type="entry name" value="HAMP"/>
    <property type="match status" value="1"/>
</dbReference>
<keyword evidence="3" id="KW-0807">Transducer</keyword>
<dbReference type="SUPFAM" id="SSF58104">
    <property type="entry name" value="Methyl-accepting chemotaxis protein (MCP) signaling domain"/>
    <property type="match status" value="1"/>
</dbReference>
<reference evidence="7 8" key="1">
    <citation type="submission" date="2024-08" db="EMBL/GenBank/DDBJ databases">
        <authorList>
            <person name="Lu H."/>
        </authorList>
    </citation>
    <scope>NUCLEOTIDE SEQUENCE [LARGE SCALE GENOMIC DNA]</scope>
    <source>
        <strain evidence="7 8">BYS180W</strain>
    </source>
</reference>
<dbReference type="RefSeq" id="WP_394459098.1">
    <property type="nucleotide sequence ID" value="NZ_JBIGHZ010000002.1"/>
</dbReference>
<dbReference type="EMBL" id="JBIGHZ010000002">
    <property type="protein sequence ID" value="MFG6447609.1"/>
    <property type="molecule type" value="Genomic_DNA"/>
</dbReference>
<dbReference type="PROSITE" id="PS50885">
    <property type="entry name" value="HAMP"/>
    <property type="match status" value="1"/>
</dbReference>
<feature type="domain" description="HAMP" evidence="6">
    <location>
        <begin position="212"/>
        <end position="264"/>
    </location>
</feature>
<dbReference type="CDD" id="cd06225">
    <property type="entry name" value="HAMP"/>
    <property type="match status" value="1"/>
</dbReference>
<name>A0ABW7FTE9_9BURK</name>
<feature type="transmembrane region" description="Helical" evidence="4">
    <location>
        <begin position="12"/>
        <end position="31"/>
    </location>
</feature>
<keyword evidence="4" id="KW-0472">Membrane</keyword>
<dbReference type="InterPro" id="IPR051310">
    <property type="entry name" value="MCP_chemotaxis"/>
</dbReference>
<dbReference type="Pfam" id="PF00672">
    <property type="entry name" value="HAMP"/>
    <property type="match status" value="1"/>
</dbReference>
<evidence type="ECO:0000256" key="3">
    <source>
        <dbReference type="PROSITE-ProRule" id="PRU00284"/>
    </source>
</evidence>
<dbReference type="Gene3D" id="1.10.287.950">
    <property type="entry name" value="Methyl-accepting chemotaxis protein"/>
    <property type="match status" value="1"/>
</dbReference>
<evidence type="ECO:0000313" key="7">
    <source>
        <dbReference type="EMBL" id="MFG6447609.1"/>
    </source>
</evidence>
<sequence>MALSDFRVGTRLLAVTLTGALLTLAVGLFGLSRLQQVAELLDDMYANQLVPITTVANANMQAIYQNRALYAYVIETDQRGMVAIGKTMDDHVAKMNELLDRYRKTELTPKEVDLLKRFDAVWPRYMEAAAKVQKASYADDNALAMKIMQTEALKTFQVADDLLSDIVDLNVALAKEANIKGDSTVELARNICIGLIVVAMVLSISGGWLMARSITVPLQDACGQMLLIAKGDLSQPIANQGRDEVALLRQAMCQMQAGLSTVIRSVRESADQVATASTQISQGNADLSQRTEEQAGALQQTSSSMVQLSGTVSQNVESANQGNQLAQKASDVAMEGGQVVMQVVDTMRGINESSRRINEIISVIDGIAFQTNILALNAAVEAARAGEQGRGFAVVAGEVRSLAQRSAEAAKEIKTLISASVERVEQGTQLVDQAGNTMQEVVNAIRRVTDIMGEITTASAEQSEGVGQIGTAVTQLDQATQQNAALVEESAAAAESLRQQAQSLVQAMQTFRLA</sequence>
<dbReference type="InterPro" id="IPR024478">
    <property type="entry name" value="HlyB_4HB_MCP"/>
</dbReference>
<accession>A0ABW7FTE9</accession>
<dbReference type="Proteomes" id="UP001606099">
    <property type="component" value="Unassembled WGS sequence"/>
</dbReference>
<protein>
    <submittedName>
        <fullName evidence="7">Methyl-accepting chemotaxis protein</fullName>
    </submittedName>
</protein>
<evidence type="ECO:0000256" key="4">
    <source>
        <dbReference type="SAM" id="Phobius"/>
    </source>
</evidence>